<reference evidence="1" key="1">
    <citation type="submission" date="2020-05" db="EMBL/GenBank/DDBJ databases">
        <authorList>
            <person name="Rincon C."/>
            <person name="Sanders R I."/>
            <person name="Robbins C."/>
            <person name="Chaturvedi A."/>
        </authorList>
    </citation>
    <scope>NUCLEOTIDE SEQUENCE</scope>
    <source>
        <strain evidence="1">CHB12</strain>
    </source>
</reference>
<gene>
    <name evidence="1" type="ORF">CHRIB12_LOCUS5334</name>
</gene>
<dbReference type="Proteomes" id="UP000684084">
    <property type="component" value="Unassembled WGS sequence"/>
</dbReference>
<comment type="caution">
    <text evidence="1">The sequence shown here is derived from an EMBL/GenBank/DDBJ whole genome shotgun (WGS) entry which is preliminary data.</text>
</comment>
<dbReference type="OrthoDB" id="10277866at2759"/>
<protein>
    <submittedName>
        <fullName evidence="1">Uncharacterized protein</fullName>
    </submittedName>
</protein>
<dbReference type="VEuPathDB" id="FungiDB:RhiirFUN_025606"/>
<dbReference type="AlphaFoldDB" id="A0A916E2F6"/>
<proteinExistence type="predicted"/>
<evidence type="ECO:0000313" key="1">
    <source>
        <dbReference type="EMBL" id="CAB5352005.1"/>
    </source>
</evidence>
<sequence>MISMILPSFQQQTNLSKSSSGFSQIRFINDSGAFQEDELYFESLESQALAEPSEVPYMIAGRLFLQTSPALPPNSNSKNEVIF</sequence>
<accession>A0A916E2F6</accession>
<name>A0A916E2F6_9GLOM</name>
<organism evidence="1 2">
    <name type="scientific">Rhizophagus irregularis</name>
    <dbReference type="NCBI Taxonomy" id="588596"/>
    <lineage>
        <taxon>Eukaryota</taxon>
        <taxon>Fungi</taxon>
        <taxon>Fungi incertae sedis</taxon>
        <taxon>Mucoromycota</taxon>
        <taxon>Glomeromycotina</taxon>
        <taxon>Glomeromycetes</taxon>
        <taxon>Glomerales</taxon>
        <taxon>Glomeraceae</taxon>
        <taxon>Rhizophagus</taxon>
    </lineage>
</organism>
<dbReference type="EMBL" id="CAGKOT010000008">
    <property type="protein sequence ID" value="CAB5352005.1"/>
    <property type="molecule type" value="Genomic_DNA"/>
</dbReference>
<evidence type="ECO:0000313" key="2">
    <source>
        <dbReference type="Proteomes" id="UP000684084"/>
    </source>
</evidence>